<reference evidence="4 5" key="1">
    <citation type="submission" date="2023-07" db="EMBL/GenBank/DDBJ databases">
        <title>Comparative genomics of wheat-associated soil bacteria to identify genetic determinants of phenazine resistance.</title>
        <authorList>
            <person name="Mouncey N."/>
        </authorList>
    </citation>
    <scope>NUCLEOTIDE SEQUENCE [LARGE SCALE GENOMIC DNA]</scope>
    <source>
        <strain evidence="4 5">W1I3</strain>
    </source>
</reference>
<evidence type="ECO:0000256" key="2">
    <source>
        <dbReference type="ARBA" id="ARBA00023239"/>
    </source>
</evidence>
<evidence type="ECO:0000259" key="3">
    <source>
        <dbReference type="SMART" id="SM00858"/>
    </source>
</evidence>
<dbReference type="PANTHER" id="PTHR30536">
    <property type="entry name" value="ALTRONATE/GALACTARATE DEHYDRATASE"/>
    <property type="match status" value="1"/>
</dbReference>
<protein>
    <submittedName>
        <fullName evidence="4">Altronate hydrolase</fullName>
        <ecNumber evidence="4">4.2.1.7</ecNumber>
    </submittedName>
</protein>
<evidence type="ECO:0000313" key="5">
    <source>
        <dbReference type="Proteomes" id="UP001236806"/>
    </source>
</evidence>
<dbReference type="Gene3D" id="2.30.130.110">
    <property type="match status" value="1"/>
</dbReference>
<keyword evidence="4" id="KW-0378">Hydrolase</keyword>
<dbReference type="GO" id="GO:0008789">
    <property type="term" value="F:altronate dehydratase activity"/>
    <property type="evidence" value="ECO:0007669"/>
    <property type="project" value="UniProtKB-EC"/>
</dbReference>
<comment type="similarity">
    <text evidence="1">Belongs to the UxaA family.</text>
</comment>
<sequence>MNKTVDVVSDPQLGVEIGLLVLHPEDNVGTALQKVPADTHVSFAGGNLPCVGEIPTGHKAALRTIEADEPIRKYGQIIGFAGRRIEKGEHVHSHNVDYREFERNGQAGTALRKTEFLPENQRATFQGYRRANGSVGTRNYVGILTSVNCSATAAKLIASRIENSGVLDDYPNVDGVVALTHSSGCGTGGEGNYGFEVLRRTLHGYANHPNFASILVLGLGCEVNQIQGLTSGWSLSPDKSVSSMTIQAQGGTRATVAEGVRRIEELLPRINKATRTTIPAAELILAMECGGSDAFSGITANPALGSAADLLVRHGGTAVFGETTEIYGAEHLLTSRAESQRVANKLMERVRWWEQHVAIDGSSINNNPSPGNKAGGLTTILEKSLGAVAKGGTTNLVDVVEYAEPITAHGLVYMDTPGYDPVNATGMVAGGAHVLAFTTGRGSAFGCKPTPSIKLATNTPLYERMSEDIDLNCGAIADGRFTIEEMGQQIFDLILRVASGEETKSEQLGYGDNEFVPWQLSTVL</sequence>
<feature type="domain" description="SAF" evidence="3">
    <location>
        <begin position="26"/>
        <end position="97"/>
    </location>
</feature>
<dbReference type="InterPro" id="IPR052172">
    <property type="entry name" value="UxaA_altronate/galactarate_dh"/>
</dbReference>
<dbReference type="InterPro" id="IPR013974">
    <property type="entry name" value="SAF"/>
</dbReference>
<dbReference type="Pfam" id="PF08666">
    <property type="entry name" value="SAF"/>
    <property type="match status" value="1"/>
</dbReference>
<organism evidence="4 5">
    <name type="scientific">Pseudarthrobacter siccitolerans</name>
    <dbReference type="NCBI Taxonomy" id="861266"/>
    <lineage>
        <taxon>Bacteria</taxon>
        <taxon>Bacillati</taxon>
        <taxon>Actinomycetota</taxon>
        <taxon>Actinomycetes</taxon>
        <taxon>Micrococcales</taxon>
        <taxon>Micrococcaceae</taxon>
        <taxon>Pseudarthrobacter</taxon>
    </lineage>
</organism>
<dbReference type="SMART" id="SM00858">
    <property type="entry name" value="SAF"/>
    <property type="match status" value="1"/>
</dbReference>
<dbReference type="RefSeq" id="WP_306636928.1">
    <property type="nucleotide sequence ID" value="NZ_JAUSXB010000001.1"/>
</dbReference>
<dbReference type="PANTHER" id="PTHR30536:SF5">
    <property type="entry name" value="ALTRONATE DEHYDRATASE"/>
    <property type="match status" value="1"/>
</dbReference>
<dbReference type="EMBL" id="JAUSXB010000001">
    <property type="protein sequence ID" value="MDQ0674987.1"/>
    <property type="molecule type" value="Genomic_DNA"/>
</dbReference>
<dbReference type="Proteomes" id="UP001236806">
    <property type="component" value="Unassembled WGS sequence"/>
</dbReference>
<keyword evidence="5" id="KW-1185">Reference proteome</keyword>
<evidence type="ECO:0000313" key="4">
    <source>
        <dbReference type="EMBL" id="MDQ0674987.1"/>
    </source>
</evidence>
<dbReference type="CDD" id="cd11613">
    <property type="entry name" value="SAF_AH_GD"/>
    <property type="match status" value="1"/>
</dbReference>
<keyword evidence="2 4" id="KW-0456">Lyase</keyword>
<name>A0ABU0PN47_9MICC</name>
<dbReference type="InterPro" id="IPR007392">
    <property type="entry name" value="GD_AH_second"/>
</dbReference>
<comment type="caution">
    <text evidence="4">The sequence shown here is derived from an EMBL/GenBank/DDBJ whole genome shotgun (WGS) entry which is preliminary data.</text>
</comment>
<dbReference type="Pfam" id="PF04295">
    <property type="entry name" value="GD_AH_second"/>
    <property type="match status" value="1"/>
</dbReference>
<evidence type="ECO:0000256" key="1">
    <source>
        <dbReference type="ARBA" id="ARBA00010986"/>
    </source>
</evidence>
<dbReference type="GO" id="GO:0016787">
    <property type="term" value="F:hydrolase activity"/>
    <property type="evidence" value="ECO:0007669"/>
    <property type="project" value="UniProtKB-KW"/>
</dbReference>
<dbReference type="EC" id="4.2.1.7" evidence="4"/>
<dbReference type="Pfam" id="PF20629">
    <property type="entry name" value="GD_AH_C"/>
    <property type="match status" value="1"/>
</dbReference>
<proteinExistence type="inferred from homology"/>
<dbReference type="InterPro" id="IPR048332">
    <property type="entry name" value="GD_AH_C"/>
</dbReference>
<dbReference type="InterPro" id="IPR044144">
    <property type="entry name" value="SAF_UxaA/GarD"/>
</dbReference>
<accession>A0ABU0PN47</accession>
<gene>
    <name evidence="4" type="ORF">QFZ36_002548</name>
</gene>